<keyword evidence="3" id="KW-1185">Reference proteome</keyword>
<gene>
    <name evidence="2" type="ORF">EV191_104231</name>
</gene>
<proteinExistence type="predicted"/>
<dbReference type="EMBL" id="SLXQ01000004">
    <property type="protein sequence ID" value="TCP53662.1"/>
    <property type="molecule type" value="Genomic_DNA"/>
</dbReference>
<dbReference type="Proteomes" id="UP000294911">
    <property type="component" value="Unassembled WGS sequence"/>
</dbReference>
<dbReference type="Pfam" id="PF12833">
    <property type="entry name" value="HTH_18"/>
    <property type="match status" value="1"/>
</dbReference>
<name>A0A4R2QUJ1_9PSEU</name>
<accession>A0A4R2QUJ1</accession>
<dbReference type="GO" id="GO:0003700">
    <property type="term" value="F:DNA-binding transcription factor activity"/>
    <property type="evidence" value="ECO:0007669"/>
    <property type="project" value="InterPro"/>
</dbReference>
<protein>
    <submittedName>
        <fullName evidence="2">Helix-turn-helix protein</fullName>
    </submittedName>
</protein>
<dbReference type="GO" id="GO:0043565">
    <property type="term" value="F:sequence-specific DNA binding"/>
    <property type="evidence" value="ECO:0007669"/>
    <property type="project" value="InterPro"/>
</dbReference>
<comment type="caution">
    <text evidence="2">The sequence shown here is derived from an EMBL/GenBank/DDBJ whole genome shotgun (WGS) entry which is preliminary data.</text>
</comment>
<reference evidence="2 3" key="1">
    <citation type="submission" date="2019-03" db="EMBL/GenBank/DDBJ databases">
        <title>Genomic Encyclopedia of Type Strains, Phase IV (KMG-IV): sequencing the most valuable type-strain genomes for metagenomic binning, comparative biology and taxonomic classification.</title>
        <authorList>
            <person name="Goeker M."/>
        </authorList>
    </citation>
    <scope>NUCLEOTIDE SEQUENCE [LARGE SCALE GENOMIC DNA]</scope>
    <source>
        <strain evidence="2 3">DSM 45765</strain>
    </source>
</reference>
<dbReference type="SMART" id="SM00342">
    <property type="entry name" value="HTH_ARAC"/>
    <property type="match status" value="1"/>
</dbReference>
<dbReference type="Gene3D" id="1.10.10.60">
    <property type="entry name" value="Homeodomain-like"/>
    <property type="match status" value="1"/>
</dbReference>
<evidence type="ECO:0000313" key="2">
    <source>
        <dbReference type="EMBL" id="TCP53662.1"/>
    </source>
</evidence>
<feature type="domain" description="HTH araC/xylS-type" evidence="1">
    <location>
        <begin position="109"/>
        <end position="189"/>
    </location>
</feature>
<evidence type="ECO:0000259" key="1">
    <source>
        <dbReference type="SMART" id="SM00342"/>
    </source>
</evidence>
<dbReference type="InterPro" id="IPR018060">
    <property type="entry name" value="HTH_AraC"/>
</dbReference>
<sequence>MDLVWLDGRPFVMGADTKPLVWAAIGAPACGIRLRPGMAGAVLGLPAYEVRDQQIPLAQLWPSTSEWTDGTDPVEPSGRLRLLAEAVLHRRAEPDPLIGAAVRRLGVPGARVAAVAADLGVSERHLNRLVSAAVGYGPKFLARVARLRGLIAAGEPVLADRALAAGYASQAHMADEVRCLTGLTAVRFLEDAALTAA</sequence>
<dbReference type="AlphaFoldDB" id="A0A4R2QUJ1"/>
<evidence type="ECO:0000313" key="3">
    <source>
        <dbReference type="Proteomes" id="UP000294911"/>
    </source>
</evidence>
<organism evidence="2 3">
    <name type="scientific">Tamaricihabitans halophyticus</name>
    <dbReference type="NCBI Taxonomy" id="1262583"/>
    <lineage>
        <taxon>Bacteria</taxon>
        <taxon>Bacillati</taxon>
        <taxon>Actinomycetota</taxon>
        <taxon>Actinomycetes</taxon>
        <taxon>Pseudonocardiales</taxon>
        <taxon>Pseudonocardiaceae</taxon>
        <taxon>Tamaricihabitans</taxon>
    </lineage>
</organism>